<name>A0A7L9GAX1_9PSED</name>
<dbReference type="InterPro" id="IPR052909">
    <property type="entry name" value="Transposase_6_like"/>
</dbReference>
<dbReference type="AlphaFoldDB" id="A0A7L9GAX1"/>
<dbReference type="PANTHER" id="PTHR46637:SF1">
    <property type="entry name" value="BLL5188 PROTEIN"/>
    <property type="match status" value="1"/>
</dbReference>
<organism evidence="2 3">
    <name type="scientific">Pseudomonas taiwanensis</name>
    <dbReference type="NCBI Taxonomy" id="470150"/>
    <lineage>
        <taxon>Bacteria</taxon>
        <taxon>Pseudomonadati</taxon>
        <taxon>Pseudomonadota</taxon>
        <taxon>Gammaproteobacteria</taxon>
        <taxon>Pseudomonadales</taxon>
        <taxon>Pseudomonadaceae</taxon>
        <taxon>Pseudomonas</taxon>
    </lineage>
</organism>
<dbReference type="KEGG" id="ptai:ICN73_16485"/>
<feature type="domain" description="Insertion element IS402-like" evidence="1">
    <location>
        <begin position="6"/>
        <end position="38"/>
    </location>
</feature>
<dbReference type="PANTHER" id="PTHR46637">
    <property type="entry name" value="TIS1421-TRANSPOSASE PROTEIN A"/>
    <property type="match status" value="1"/>
</dbReference>
<dbReference type="Pfam" id="PF13340">
    <property type="entry name" value="DUF4096"/>
    <property type="match status" value="1"/>
</dbReference>
<dbReference type="InterPro" id="IPR025161">
    <property type="entry name" value="IS402-like_dom"/>
</dbReference>
<sequence length="148" mass="16775">MGALPGAAWRDLPERFGPWTTMYQRYRGWRNQRTFDQLLKRLYLSLNEQGLIDLQTLMIDSTADHATRASSGAGKKRAGRTCRLRSVSGRGGLANRTHMLCDAKETLLRFFLSGGQGSDISYAQPLLDEVSTPSSQRRRQRKRCNWPG</sequence>
<dbReference type="EMBL" id="CP062699">
    <property type="protein sequence ID" value="QOJ89468.1"/>
    <property type="molecule type" value="Genomic_DNA"/>
</dbReference>
<protein>
    <submittedName>
        <fullName evidence="2">Transposase</fullName>
    </submittedName>
</protein>
<accession>A0A7L9GAX1</accession>
<evidence type="ECO:0000259" key="1">
    <source>
        <dbReference type="Pfam" id="PF13340"/>
    </source>
</evidence>
<dbReference type="Proteomes" id="UP000593847">
    <property type="component" value="Chromosome"/>
</dbReference>
<reference evidence="2" key="1">
    <citation type="submission" date="2020-09" db="EMBL/GenBank/DDBJ databases">
        <title>Complete genome sequence of Pseudomonas taiwanensis CC, a plant growth-promoting and biotite-weathering strain.</title>
        <authorList>
            <person name="Cheng C."/>
        </authorList>
    </citation>
    <scope>NUCLEOTIDE SEQUENCE [LARGE SCALE GENOMIC DNA]</scope>
    <source>
        <strain evidence="2">WRS8</strain>
    </source>
</reference>
<evidence type="ECO:0000313" key="2">
    <source>
        <dbReference type="EMBL" id="QOJ89468.1"/>
    </source>
</evidence>
<evidence type="ECO:0000313" key="3">
    <source>
        <dbReference type="Proteomes" id="UP000593847"/>
    </source>
</evidence>
<keyword evidence="3" id="KW-1185">Reference proteome</keyword>
<proteinExistence type="predicted"/>
<gene>
    <name evidence="2" type="ORF">ICN73_16485</name>
</gene>